<dbReference type="Proteomes" id="UP000095751">
    <property type="component" value="Unassembled WGS sequence"/>
</dbReference>
<proteinExistence type="predicted"/>
<organism evidence="2 3">
    <name type="scientific">Fragilariopsis cylindrus CCMP1102</name>
    <dbReference type="NCBI Taxonomy" id="635003"/>
    <lineage>
        <taxon>Eukaryota</taxon>
        <taxon>Sar</taxon>
        <taxon>Stramenopiles</taxon>
        <taxon>Ochrophyta</taxon>
        <taxon>Bacillariophyta</taxon>
        <taxon>Bacillariophyceae</taxon>
        <taxon>Bacillariophycidae</taxon>
        <taxon>Bacillariales</taxon>
        <taxon>Bacillariaceae</taxon>
        <taxon>Fragilariopsis</taxon>
    </lineage>
</organism>
<dbReference type="EMBL" id="KV784408">
    <property type="protein sequence ID" value="OEU06517.1"/>
    <property type="molecule type" value="Genomic_DNA"/>
</dbReference>
<feature type="chain" id="PRO_5009191971" evidence="1">
    <location>
        <begin position="21"/>
        <end position="503"/>
    </location>
</feature>
<dbReference type="AlphaFoldDB" id="A0A1E7EKY4"/>
<dbReference type="InParanoid" id="A0A1E7EKY4"/>
<evidence type="ECO:0000256" key="1">
    <source>
        <dbReference type="SAM" id="SignalP"/>
    </source>
</evidence>
<dbReference type="OrthoDB" id="436015at2759"/>
<sequence length="503" mass="53463">MVSFTTATSALVLLASTVNASFETIANYGPASQVTDHNAIDLDQEEMELQLALGNDEAYANALKIYSEGAYSKSTAKVTLSAAIGSAISKGTAVTGKNAAGNQVIGKTYEDYASGATDILVQYQTTDSQKNYVDCQVGASLTPNTVGCFAASGSMAIDGVGDATYTYDPLTDNINKRSIQGFSTAAKKKMAECENCPYKMYQKFYDYYGQYDYANQITLAAMSGQKTNFDNFDMDMGLYGFDGRTQMIKKGTAYMTIWMYVIREMEDALDDCKEACTIEDCNDDPVHAWDEGVAFYTGSLEGSDGSGSGKLAYALADKRCANFKTCGDMGDSSTGGSHVNIEIFKQFSIGQSKLMQGQCASAREQKVNIENLMLVPLIQGSLRYAWKMENEDYSEKAEAEGAIFAAAVLPVVHACDAGAAQTIADNVKVGNQGSGNFAAVKTAFESTYECMGVNGDHVGGLYDTASASYYAGAEPMGGSGAGKISMTFAAAGVAALTSLFMLV</sequence>
<keyword evidence="3" id="KW-1185">Reference proteome</keyword>
<protein>
    <submittedName>
        <fullName evidence="2">Uncharacterized protein</fullName>
    </submittedName>
</protein>
<keyword evidence="1" id="KW-0732">Signal</keyword>
<dbReference type="KEGG" id="fcy:FRACYDRAFT_272749"/>
<evidence type="ECO:0000313" key="3">
    <source>
        <dbReference type="Proteomes" id="UP000095751"/>
    </source>
</evidence>
<evidence type="ECO:0000313" key="2">
    <source>
        <dbReference type="EMBL" id="OEU06517.1"/>
    </source>
</evidence>
<gene>
    <name evidence="2" type="ORF">FRACYDRAFT_272749</name>
</gene>
<name>A0A1E7EKY4_9STRA</name>
<reference evidence="2 3" key="1">
    <citation type="submission" date="2016-09" db="EMBL/GenBank/DDBJ databases">
        <title>Extensive genetic diversity and differential bi-allelic expression allows diatom success in the polar Southern Ocean.</title>
        <authorList>
            <consortium name="DOE Joint Genome Institute"/>
            <person name="Mock T."/>
            <person name="Otillar R.P."/>
            <person name="Strauss J."/>
            <person name="Dupont C."/>
            <person name="Frickenhaus S."/>
            <person name="Maumus F."/>
            <person name="Mcmullan M."/>
            <person name="Sanges R."/>
            <person name="Schmutz J."/>
            <person name="Toseland A."/>
            <person name="Valas R."/>
            <person name="Veluchamy A."/>
            <person name="Ward B.J."/>
            <person name="Allen A."/>
            <person name="Barry K."/>
            <person name="Falciatore A."/>
            <person name="Ferrante M."/>
            <person name="Fortunato A.E."/>
            <person name="Gloeckner G."/>
            <person name="Gruber A."/>
            <person name="Hipkin R."/>
            <person name="Janech M."/>
            <person name="Kroth P."/>
            <person name="Leese F."/>
            <person name="Lindquist E."/>
            <person name="Lyon B.R."/>
            <person name="Martin J."/>
            <person name="Mayer C."/>
            <person name="Parker M."/>
            <person name="Quesneville H."/>
            <person name="Raymond J."/>
            <person name="Uhlig C."/>
            <person name="Valentin K.U."/>
            <person name="Worden A.Z."/>
            <person name="Armbrust E.V."/>
            <person name="Bowler C."/>
            <person name="Green B."/>
            <person name="Moulton V."/>
            <person name="Van Oosterhout C."/>
            <person name="Grigoriev I."/>
        </authorList>
    </citation>
    <scope>NUCLEOTIDE SEQUENCE [LARGE SCALE GENOMIC DNA]</scope>
    <source>
        <strain evidence="2 3">CCMP1102</strain>
    </source>
</reference>
<feature type="signal peptide" evidence="1">
    <location>
        <begin position="1"/>
        <end position="20"/>
    </location>
</feature>
<accession>A0A1E7EKY4</accession>